<evidence type="ECO:0000256" key="3">
    <source>
        <dbReference type="ARBA" id="ARBA00022475"/>
    </source>
</evidence>
<feature type="transmembrane region" description="Helical" evidence="8">
    <location>
        <begin position="326"/>
        <end position="347"/>
    </location>
</feature>
<evidence type="ECO:0000259" key="10">
    <source>
        <dbReference type="Pfam" id="PF07662"/>
    </source>
</evidence>
<accession>A0AAE1ANV1</accession>
<keyword evidence="3" id="KW-1003">Cell membrane</keyword>
<dbReference type="EMBL" id="JAWDGP010001483">
    <property type="protein sequence ID" value="KAK3791153.1"/>
    <property type="molecule type" value="Genomic_DNA"/>
</dbReference>
<feature type="transmembrane region" description="Helical" evidence="8">
    <location>
        <begin position="402"/>
        <end position="424"/>
    </location>
</feature>
<feature type="transmembrane region" description="Helical" evidence="8">
    <location>
        <begin position="143"/>
        <end position="164"/>
    </location>
</feature>
<name>A0AAE1ANV1_9GAST</name>
<comment type="subcellular location">
    <subcellularLocation>
        <location evidence="1">Cell membrane</location>
        <topology evidence="1">Multi-pass membrane protein</topology>
    </subcellularLocation>
</comment>
<dbReference type="Pfam" id="PF07670">
    <property type="entry name" value="Gate"/>
    <property type="match status" value="1"/>
</dbReference>
<feature type="transmembrane region" description="Helical" evidence="8">
    <location>
        <begin position="170"/>
        <end position="189"/>
    </location>
</feature>
<dbReference type="Pfam" id="PF07662">
    <property type="entry name" value="Nucleos_tra2_C"/>
    <property type="match status" value="1"/>
</dbReference>
<evidence type="ECO:0000313" key="12">
    <source>
        <dbReference type="EMBL" id="KAK3791153.1"/>
    </source>
</evidence>
<organism evidence="12 13">
    <name type="scientific">Elysia crispata</name>
    <name type="common">lettuce slug</name>
    <dbReference type="NCBI Taxonomy" id="231223"/>
    <lineage>
        <taxon>Eukaryota</taxon>
        <taxon>Metazoa</taxon>
        <taxon>Spiralia</taxon>
        <taxon>Lophotrochozoa</taxon>
        <taxon>Mollusca</taxon>
        <taxon>Gastropoda</taxon>
        <taxon>Heterobranchia</taxon>
        <taxon>Euthyneura</taxon>
        <taxon>Panpulmonata</taxon>
        <taxon>Sacoglossa</taxon>
        <taxon>Placobranchoidea</taxon>
        <taxon>Plakobranchidae</taxon>
        <taxon>Elysia</taxon>
    </lineage>
</organism>
<evidence type="ECO:0000313" key="13">
    <source>
        <dbReference type="Proteomes" id="UP001283361"/>
    </source>
</evidence>
<evidence type="ECO:0000259" key="9">
    <source>
        <dbReference type="Pfam" id="PF01773"/>
    </source>
</evidence>
<feature type="region of interest" description="Disordered" evidence="7">
    <location>
        <begin position="1"/>
        <end position="26"/>
    </location>
</feature>
<dbReference type="InterPro" id="IPR011657">
    <property type="entry name" value="CNT_C_dom"/>
</dbReference>
<comment type="similarity">
    <text evidence="2">Belongs to the concentrative nucleoside transporter (CNT) (TC 2.A.41) family.</text>
</comment>
<sequence length="681" mass="74881">MQEKKKNQRAGEGVTLGEGQVMGEPDNTECTKVLSAAKTTAGQIAVMAEKEIHLIDFKNGNKAADETTLTGFEDDEEQRALSKGYVMSADKDEEDPTPKQDSIDGINDENDEEDISKALSMLLLFRRACKKVVLKNSSVFTKAFKIIFFIGICVYLGFAFHHSFGDEQSLTLLGLVCFAVGYFIISRCFRKYKDRLKIKLGNLDNSRFTRILKLVYWCILGLLLAALVGYVVIDSAERRPYNLLSLAGVLVFTCVMLLFSTQPEKVRWRPVIGGLLLQFVFGFLVLKTQSGFQTFQWLADRVTEYLDHTNYGAKFVFGASYADHYFAFKVLPCIILFSATISILYYLGAMQVAISGVTAVMRFTLDTGPMETLHAAFNIFVGWAETVPVVKPLLNDMTLSELHAVMTNGFATVSGGTLIAYILYGAPANHLISASFMSAPAALAMSKLFYPENSRRKRIQKAPEIQSTECGIIEAASSGAISSIPVIAYIVVHLIAFLGILDFVNDTLAWLGARVGVSPPDYPVLSFQYITSYLMWPIALLMGVEVADCRPVARMLGIKVFINEFLAFENLGIMRANNRILQNYTLSLTNASWHWTPTDDIILDATGQILPGGAISERSTTIATYALCGFSDLVALGIMVGAFSAVTPSRRRDFLQVAPRALVTGITACFLTAAMAGLMVD</sequence>
<feature type="transmembrane region" description="Helical" evidence="8">
    <location>
        <begin position="214"/>
        <end position="233"/>
    </location>
</feature>
<dbReference type="Proteomes" id="UP001283361">
    <property type="component" value="Unassembled WGS sequence"/>
</dbReference>
<evidence type="ECO:0000256" key="8">
    <source>
        <dbReference type="SAM" id="Phobius"/>
    </source>
</evidence>
<evidence type="ECO:0000256" key="6">
    <source>
        <dbReference type="ARBA" id="ARBA00023136"/>
    </source>
</evidence>
<dbReference type="GO" id="GO:0005415">
    <property type="term" value="F:nucleoside:sodium symporter activity"/>
    <property type="evidence" value="ECO:0007669"/>
    <property type="project" value="TreeGrafter"/>
</dbReference>
<keyword evidence="5 8" id="KW-1133">Transmembrane helix</keyword>
<feature type="transmembrane region" description="Helical" evidence="8">
    <location>
        <begin position="239"/>
        <end position="259"/>
    </location>
</feature>
<feature type="transmembrane region" description="Helical" evidence="8">
    <location>
        <begin position="486"/>
        <end position="504"/>
    </location>
</feature>
<feature type="transmembrane region" description="Helical" evidence="8">
    <location>
        <begin position="271"/>
        <end position="288"/>
    </location>
</feature>
<evidence type="ECO:0000256" key="7">
    <source>
        <dbReference type="SAM" id="MobiDB-lite"/>
    </source>
</evidence>
<comment type="caution">
    <text evidence="12">The sequence shown here is derived from an EMBL/GenBank/DDBJ whole genome shotgun (WGS) entry which is preliminary data.</text>
</comment>
<feature type="transmembrane region" description="Helical" evidence="8">
    <location>
        <begin position="657"/>
        <end position="680"/>
    </location>
</feature>
<feature type="transmembrane region" description="Helical" evidence="8">
    <location>
        <begin position="622"/>
        <end position="645"/>
    </location>
</feature>
<dbReference type="InterPro" id="IPR002668">
    <property type="entry name" value="CNT_N_dom"/>
</dbReference>
<dbReference type="GO" id="GO:0005886">
    <property type="term" value="C:plasma membrane"/>
    <property type="evidence" value="ECO:0007669"/>
    <property type="project" value="UniProtKB-SubCell"/>
</dbReference>
<evidence type="ECO:0000256" key="5">
    <source>
        <dbReference type="ARBA" id="ARBA00022989"/>
    </source>
</evidence>
<keyword evidence="4 8" id="KW-0812">Transmembrane</keyword>
<feature type="transmembrane region" description="Helical" evidence="8">
    <location>
        <begin position="524"/>
        <end position="544"/>
    </location>
</feature>
<evidence type="ECO:0000256" key="1">
    <source>
        <dbReference type="ARBA" id="ARBA00004651"/>
    </source>
</evidence>
<evidence type="ECO:0008006" key="14">
    <source>
        <dbReference type="Google" id="ProtNLM"/>
    </source>
</evidence>
<evidence type="ECO:0000256" key="4">
    <source>
        <dbReference type="ARBA" id="ARBA00022692"/>
    </source>
</evidence>
<feature type="domain" description="Concentrative nucleoside transporter N-terminal" evidence="9">
    <location>
        <begin position="247"/>
        <end position="319"/>
    </location>
</feature>
<dbReference type="InterPro" id="IPR011642">
    <property type="entry name" value="Gate_dom"/>
</dbReference>
<evidence type="ECO:0000256" key="2">
    <source>
        <dbReference type="ARBA" id="ARBA00009033"/>
    </source>
</evidence>
<keyword evidence="6 8" id="KW-0472">Membrane</keyword>
<dbReference type="InterPro" id="IPR008276">
    <property type="entry name" value="C_nuclsd_transpt"/>
</dbReference>
<feature type="domain" description="Concentrative nucleoside transporter C-terminal" evidence="10">
    <location>
        <begin position="430"/>
        <end position="677"/>
    </location>
</feature>
<proteinExistence type="inferred from homology"/>
<dbReference type="AlphaFoldDB" id="A0AAE1ANV1"/>
<dbReference type="PANTHER" id="PTHR10590:SF4">
    <property type="entry name" value="SOLUTE CARRIER FAMILY 28 MEMBER 3"/>
    <property type="match status" value="1"/>
</dbReference>
<feature type="transmembrane region" description="Helical" evidence="8">
    <location>
        <begin position="430"/>
        <end position="450"/>
    </location>
</feature>
<gene>
    <name evidence="12" type="ORF">RRG08_025009</name>
</gene>
<keyword evidence="13" id="KW-1185">Reference proteome</keyword>
<evidence type="ECO:0000259" key="11">
    <source>
        <dbReference type="Pfam" id="PF07670"/>
    </source>
</evidence>
<feature type="region of interest" description="Disordered" evidence="7">
    <location>
        <begin position="87"/>
        <end position="109"/>
    </location>
</feature>
<feature type="domain" description="Nucleoside transporter/FeoB GTPase Gate" evidence="11">
    <location>
        <begin position="327"/>
        <end position="425"/>
    </location>
</feature>
<protein>
    <recommendedName>
        <fullName evidence="14">Sodium/nucleoside cotransporter</fullName>
    </recommendedName>
</protein>
<reference evidence="12" key="1">
    <citation type="journal article" date="2023" name="G3 (Bethesda)">
        <title>A reference genome for the long-term kleptoplast-retaining sea slug Elysia crispata morphotype clarki.</title>
        <authorList>
            <person name="Eastman K.E."/>
            <person name="Pendleton A.L."/>
            <person name="Shaikh M.A."/>
            <person name="Suttiyut T."/>
            <person name="Ogas R."/>
            <person name="Tomko P."/>
            <person name="Gavelis G."/>
            <person name="Widhalm J.R."/>
            <person name="Wisecaver J.H."/>
        </authorList>
    </citation>
    <scope>NUCLEOTIDE SEQUENCE</scope>
    <source>
        <strain evidence="12">ECLA1</strain>
    </source>
</reference>
<dbReference type="PANTHER" id="PTHR10590">
    <property type="entry name" value="SODIUM/NUCLEOSIDE COTRANSPORTER"/>
    <property type="match status" value="1"/>
</dbReference>
<dbReference type="Pfam" id="PF01773">
    <property type="entry name" value="Nucleos_tra2_N"/>
    <property type="match status" value="1"/>
</dbReference>